<evidence type="ECO:0000313" key="5">
    <source>
        <dbReference type="EMBL" id="EXM38577.1"/>
    </source>
</evidence>
<evidence type="ECO:0000256" key="3">
    <source>
        <dbReference type="ARBA" id="ARBA00022833"/>
    </source>
</evidence>
<dbReference type="GO" id="GO:0006269">
    <property type="term" value="P:DNA replication, synthesis of primer"/>
    <property type="evidence" value="ECO:0007669"/>
    <property type="project" value="TreeGrafter"/>
</dbReference>
<protein>
    <recommendedName>
        <fullName evidence="4">Zinc finger CHC2-type domain-containing protein</fullName>
    </recommendedName>
</protein>
<organism evidence="5 6">
    <name type="scientific">Ruminococcus albus SY3</name>
    <dbReference type="NCBI Taxonomy" id="1341156"/>
    <lineage>
        <taxon>Bacteria</taxon>
        <taxon>Bacillati</taxon>
        <taxon>Bacillota</taxon>
        <taxon>Clostridia</taxon>
        <taxon>Eubacteriales</taxon>
        <taxon>Oscillospiraceae</taxon>
        <taxon>Ruminococcus</taxon>
    </lineage>
</organism>
<dbReference type="GO" id="GO:0005737">
    <property type="term" value="C:cytoplasm"/>
    <property type="evidence" value="ECO:0007669"/>
    <property type="project" value="TreeGrafter"/>
</dbReference>
<dbReference type="InterPro" id="IPR050219">
    <property type="entry name" value="DnaG_primase"/>
</dbReference>
<dbReference type="InterPro" id="IPR036977">
    <property type="entry name" value="DNA_primase_Znf_CHC2"/>
</dbReference>
<dbReference type="GO" id="GO:0008270">
    <property type="term" value="F:zinc ion binding"/>
    <property type="evidence" value="ECO:0007669"/>
    <property type="project" value="UniProtKB-KW"/>
</dbReference>
<dbReference type="EMBL" id="JEOB01000004">
    <property type="protein sequence ID" value="EXM38577.1"/>
    <property type="molecule type" value="Genomic_DNA"/>
</dbReference>
<dbReference type="GO" id="GO:0003899">
    <property type="term" value="F:DNA-directed RNA polymerase activity"/>
    <property type="evidence" value="ECO:0007669"/>
    <property type="project" value="InterPro"/>
</dbReference>
<dbReference type="GO" id="GO:0003677">
    <property type="term" value="F:DNA binding"/>
    <property type="evidence" value="ECO:0007669"/>
    <property type="project" value="InterPro"/>
</dbReference>
<dbReference type="PANTHER" id="PTHR30313:SF2">
    <property type="entry name" value="DNA PRIMASE"/>
    <property type="match status" value="1"/>
</dbReference>
<dbReference type="Gene3D" id="3.40.1360.10">
    <property type="match status" value="1"/>
</dbReference>
<keyword evidence="3" id="KW-0862">Zinc</keyword>
<sequence length="332" mass="38267">MHIDDKVISSIKEKISLSDYIAQYVDLKYVNGQAVGLCPFHDEKTPSFKVDVNDRFFHCFGCHKSGDILDFIQAYHKVSLEKAIKIAAKFGNIEVKNVPISDTIKICRLYNHKNNYADFSHEIIPETELEKYNPTTISSWVSEGIEPITMQKYDIRLDAKHERAIYPVRDINGNLINIKGRTLCDCWKELKIPKYINYFKVGRLDYFQGLCDAMPYIKDNKEIIIFEGIKSCMKANQFGFNNVVSAETSILNQYQVRLLVSLGCNVTIAFDADKTLGDFTNKELKMLTRFCNVYYINDRENLLGGKESKNSPVDLGADVWNELFYKRERVII</sequence>
<feature type="domain" description="Zinc finger CHC2-type" evidence="4">
    <location>
        <begin position="34"/>
        <end position="88"/>
    </location>
</feature>
<dbReference type="SMART" id="SM00400">
    <property type="entry name" value="ZnF_CHCC"/>
    <property type="match status" value="1"/>
</dbReference>
<reference evidence="5 6" key="1">
    <citation type="submission" date="2013-06" db="EMBL/GenBank/DDBJ databases">
        <title>Rumen cellulosomics: divergent fiber-degrading strategies revealed by comparative genome-wide analysis of six Ruminococcal strains.</title>
        <authorList>
            <person name="Dassa B."/>
            <person name="Borovok I."/>
            <person name="Lamed R."/>
            <person name="Flint H."/>
            <person name="Yeoman C.J."/>
            <person name="White B."/>
            <person name="Bayer E.A."/>
        </authorList>
    </citation>
    <scope>NUCLEOTIDE SEQUENCE [LARGE SCALE GENOMIC DNA]</scope>
    <source>
        <strain evidence="5 6">SY3</strain>
    </source>
</reference>
<accession>A0A011UZH3</accession>
<comment type="caution">
    <text evidence="5">The sequence shown here is derived from an EMBL/GenBank/DDBJ whole genome shotgun (WGS) entry which is preliminary data.</text>
</comment>
<dbReference type="SUPFAM" id="SSF56731">
    <property type="entry name" value="DNA primase core"/>
    <property type="match status" value="1"/>
</dbReference>
<dbReference type="PANTHER" id="PTHR30313">
    <property type="entry name" value="DNA PRIMASE"/>
    <property type="match status" value="1"/>
</dbReference>
<evidence type="ECO:0000256" key="1">
    <source>
        <dbReference type="ARBA" id="ARBA00022723"/>
    </source>
</evidence>
<dbReference type="InterPro" id="IPR034154">
    <property type="entry name" value="TOPRIM_DnaG/twinkle"/>
</dbReference>
<keyword evidence="2" id="KW-0863">Zinc-finger</keyword>
<evidence type="ECO:0000256" key="2">
    <source>
        <dbReference type="ARBA" id="ARBA00022771"/>
    </source>
</evidence>
<dbReference type="AlphaFoldDB" id="A0A011UZH3"/>
<dbReference type="Gene3D" id="3.90.580.10">
    <property type="entry name" value="Zinc finger, CHC2-type domain"/>
    <property type="match status" value="1"/>
</dbReference>
<dbReference type="Pfam" id="PF01807">
    <property type="entry name" value="Zn_ribbon_DnaG"/>
    <property type="match status" value="1"/>
</dbReference>
<dbReference type="SUPFAM" id="SSF57783">
    <property type="entry name" value="Zinc beta-ribbon"/>
    <property type="match status" value="1"/>
</dbReference>
<proteinExistence type="predicted"/>
<dbReference type="PATRIC" id="fig|1341156.4.peg.2575"/>
<dbReference type="OrthoDB" id="9773296at2"/>
<evidence type="ECO:0000313" key="6">
    <source>
        <dbReference type="Proteomes" id="UP000021369"/>
    </source>
</evidence>
<dbReference type="Proteomes" id="UP000021369">
    <property type="component" value="Unassembled WGS sequence"/>
</dbReference>
<keyword evidence="6" id="KW-1185">Reference proteome</keyword>
<evidence type="ECO:0000259" key="4">
    <source>
        <dbReference type="SMART" id="SM00400"/>
    </source>
</evidence>
<keyword evidence="1" id="KW-0479">Metal-binding</keyword>
<dbReference type="InterPro" id="IPR002694">
    <property type="entry name" value="Znf_CHC2"/>
</dbReference>
<dbReference type="RefSeq" id="WP_037289446.1">
    <property type="nucleotide sequence ID" value="NZ_JEOB01000004.1"/>
</dbReference>
<gene>
    <name evidence="5" type="ORF">RASY3_14820</name>
</gene>
<dbReference type="CDD" id="cd01029">
    <property type="entry name" value="TOPRIM_primases"/>
    <property type="match status" value="1"/>
</dbReference>
<name>A0A011UZH3_RUMAL</name>